<dbReference type="SUPFAM" id="SSF53448">
    <property type="entry name" value="Nucleotide-diphospho-sugar transferases"/>
    <property type="match status" value="1"/>
</dbReference>
<comment type="caution">
    <text evidence="4">The sequence shown here is derived from an EMBL/GenBank/DDBJ whole genome shotgun (WGS) entry which is preliminary data.</text>
</comment>
<dbReference type="STRING" id="1263103.BN741_01971"/>
<dbReference type="InterPro" id="IPR050065">
    <property type="entry name" value="GlmU-like"/>
</dbReference>
<dbReference type="PANTHER" id="PTHR43584:SF8">
    <property type="entry name" value="N-ACETYLMURAMATE ALPHA-1-PHOSPHATE URIDYLYLTRANSFERASE"/>
    <property type="match status" value="1"/>
</dbReference>
<dbReference type="InterPro" id="IPR005835">
    <property type="entry name" value="NTP_transferase_dom"/>
</dbReference>
<keyword evidence="2" id="KW-0548">Nucleotidyltransferase</keyword>
<evidence type="ECO:0000313" key="4">
    <source>
        <dbReference type="EMBL" id="CDE34228.1"/>
    </source>
</evidence>
<dbReference type="Gene3D" id="3.90.550.10">
    <property type="entry name" value="Spore Coat Polysaccharide Biosynthesis Protein SpsA, Chain A"/>
    <property type="match status" value="1"/>
</dbReference>
<proteinExistence type="predicted"/>
<organism evidence="4">
    <name type="scientific">Leyella stercorea CAG:629</name>
    <dbReference type="NCBI Taxonomy" id="1263103"/>
    <lineage>
        <taxon>Bacteria</taxon>
        <taxon>Pseudomonadati</taxon>
        <taxon>Bacteroidota</taxon>
        <taxon>Bacteroidia</taxon>
        <taxon>Bacteroidales</taxon>
        <taxon>Prevotellaceae</taxon>
        <taxon>Leyella</taxon>
    </lineage>
</organism>
<name>R7H5J2_9BACT</name>
<feature type="domain" description="Nucleotidyl transferase" evidence="3">
    <location>
        <begin position="3"/>
        <end position="123"/>
    </location>
</feature>
<dbReference type="CDD" id="cd06422">
    <property type="entry name" value="NTP_transferase_like_1"/>
    <property type="match status" value="1"/>
</dbReference>
<reference evidence="4" key="1">
    <citation type="submission" date="2012-11" db="EMBL/GenBank/DDBJ databases">
        <title>Dependencies among metagenomic species, viruses, plasmids and units of genetic variation.</title>
        <authorList>
            <person name="Nielsen H.B."/>
            <person name="Almeida M."/>
            <person name="Juncker A.S."/>
            <person name="Rasmussen S."/>
            <person name="Li J."/>
            <person name="Sunagawa S."/>
            <person name="Plichta D."/>
            <person name="Gautier L."/>
            <person name="Le Chatelier E."/>
            <person name="Peletier E."/>
            <person name="Bonde I."/>
            <person name="Nielsen T."/>
            <person name="Manichanh C."/>
            <person name="Arumugam M."/>
            <person name="Batto J."/>
            <person name="Santos M.B.Q.D."/>
            <person name="Blom N."/>
            <person name="Borruel N."/>
            <person name="Burgdorf K.S."/>
            <person name="Boumezbeur F."/>
            <person name="Casellas F."/>
            <person name="Dore J."/>
            <person name="Guarner F."/>
            <person name="Hansen T."/>
            <person name="Hildebrand F."/>
            <person name="Kaas R.S."/>
            <person name="Kennedy S."/>
            <person name="Kristiansen K."/>
            <person name="Kultima J.R."/>
            <person name="Leonard P."/>
            <person name="Levenez F."/>
            <person name="Lund O."/>
            <person name="Moumen B."/>
            <person name="Le Paslier D."/>
            <person name="Pons N."/>
            <person name="Pedersen O."/>
            <person name="Prifti E."/>
            <person name="Qin J."/>
            <person name="Raes J."/>
            <person name="Tap J."/>
            <person name="Tims S."/>
            <person name="Ussery D.W."/>
            <person name="Yamada T."/>
            <person name="MetaHit consortium"/>
            <person name="Renault P."/>
            <person name="Sicheritz-Ponten T."/>
            <person name="Bork P."/>
            <person name="Wang J."/>
            <person name="Brunak S."/>
            <person name="Ehrlich S.D."/>
        </authorList>
    </citation>
    <scope>NUCLEOTIDE SEQUENCE [LARGE SCALE GENOMIC DNA]</scope>
</reference>
<dbReference type="Pfam" id="PF00483">
    <property type="entry name" value="NTP_transferase"/>
    <property type="match status" value="1"/>
</dbReference>
<accession>R7H5J2</accession>
<dbReference type="EMBL" id="CBIT010000227">
    <property type="protein sequence ID" value="CDE34228.1"/>
    <property type="molecule type" value="Genomic_DNA"/>
</dbReference>
<sequence>MQAMIFAAGLGTRLKPLTDTMPKALVSVGGEPLLRRVIHNLSVAGVDRIVVNVHHFAQQIIDYLKENDNFGLDIRISDESAGLLETGGGIKHAAPLFAPDAPILIHNVDILSNVDLRHFYQRAGGLLKTDGSTDVSAPTSADAPDALLLVSKRKTQRYLLFDDTMRLVGWTNIATGEVKSPYPDLDPKACRMYAFAGIHALSPRMLPLMQQFPDRFSIIDFYLQTCATHRIEGFAKDDLLLMDIGKLDTLAQAEEFLVKVKSPSQPSPSGRA</sequence>
<evidence type="ECO:0000259" key="3">
    <source>
        <dbReference type="Pfam" id="PF00483"/>
    </source>
</evidence>
<keyword evidence="1" id="KW-0808">Transferase</keyword>
<gene>
    <name evidence="4" type="ORF">BN741_01971</name>
</gene>
<dbReference type="Proteomes" id="UP000018072">
    <property type="component" value="Unassembled WGS sequence"/>
</dbReference>
<dbReference type="AlphaFoldDB" id="R7H5J2"/>
<dbReference type="GO" id="GO:0016779">
    <property type="term" value="F:nucleotidyltransferase activity"/>
    <property type="evidence" value="ECO:0007669"/>
    <property type="project" value="UniProtKB-KW"/>
</dbReference>
<evidence type="ECO:0000256" key="1">
    <source>
        <dbReference type="ARBA" id="ARBA00022679"/>
    </source>
</evidence>
<evidence type="ECO:0000256" key="2">
    <source>
        <dbReference type="ARBA" id="ARBA00022695"/>
    </source>
</evidence>
<dbReference type="InterPro" id="IPR029044">
    <property type="entry name" value="Nucleotide-diphossugar_trans"/>
</dbReference>
<protein>
    <recommendedName>
        <fullName evidence="3">Nucleotidyl transferase domain-containing protein</fullName>
    </recommendedName>
</protein>
<dbReference type="PANTHER" id="PTHR43584">
    <property type="entry name" value="NUCLEOTIDYL TRANSFERASE"/>
    <property type="match status" value="1"/>
</dbReference>